<dbReference type="Proteomes" id="UP001189429">
    <property type="component" value="Unassembled WGS sequence"/>
</dbReference>
<evidence type="ECO:0000313" key="3">
    <source>
        <dbReference type="Proteomes" id="UP001189429"/>
    </source>
</evidence>
<reference evidence="2" key="1">
    <citation type="submission" date="2023-10" db="EMBL/GenBank/DDBJ databases">
        <authorList>
            <person name="Chen Y."/>
            <person name="Shah S."/>
            <person name="Dougan E. K."/>
            <person name="Thang M."/>
            <person name="Chan C."/>
        </authorList>
    </citation>
    <scope>NUCLEOTIDE SEQUENCE [LARGE SCALE GENOMIC DNA]</scope>
</reference>
<feature type="non-terminal residue" evidence="2">
    <location>
        <position position="177"/>
    </location>
</feature>
<accession>A0ABN9SND2</accession>
<evidence type="ECO:0000256" key="1">
    <source>
        <dbReference type="SAM" id="MobiDB-lite"/>
    </source>
</evidence>
<feature type="compositionally biased region" description="Basic and acidic residues" evidence="1">
    <location>
        <begin position="164"/>
        <end position="177"/>
    </location>
</feature>
<dbReference type="EMBL" id="CAUYUJ010012122">
    <property type="protein sequence ID" value="CAK0833330.1"/>
    <property type="molecule type" value="Genomic_DNA"/>
</dbReference>
<proteinExistence type="predicted"/>
<gene>
    <name evidence="2" type="ORF">PCOR1329_LOCUS31063</name>
</gene>
<keyword evidence="3" id="KW-1185">Reference proteome</keyword>
<feature type="non-terminal residue" evidence="2">
    <location>
        <position position="1"/>
    </location>
</feature>
<evidence type="ECO:0000313" key="2">
    <source>
        <dbReference type="EMBL" id="CAK0833330.1"/>
    </source>
</evidence>
<name>A0ABN9SND2_9DINO</name>
<protein>
    <submittedName>
        <fullName evidence="2">Uncharacterized protein</fullName>
    </submittedName>
</protein>
<sequence length="177" mass="19157">VPSAGLVPASARHCPVSQHALLVMGSRGAALRCRRRRLLRAAVPRSSAWRALTDRLKHALQGSTQRLRAEHPAAPPRGTPRGAASRFPASVPTTAPKVDRGIPVRNQAAQHVRARSVHEDGVERSDRRTPPAEKSTPKPLEPPREISGSPRACSRATPPLSLERVQHSSLKFDLECG</sequence>
<organism evidence="2 3">
    <name type="scientific">Prorocentrum cordatum</name>
    <dbReference type="NCBI Taxonomy" id="2364126"/>
    <lineage>
        <taxon>Eukaryota</taxon>
        <taxon>Sar</taxon>
        <taxon>Alveolata</taxon>
        <taxon>Dinophyceae</taxon>
        <taxon>Prorocentrales</taxon>
        <taxon>Prorocentraceae</taxon>
        <taxon>Prorocentrum</taxon>
    </lineage>
</organism>
<feature type="compositionally biased region" description="Basic and acidic residues" evidence="1">
    <location>
        <begin position="116"/>
        <end position="131"/>
    </location>
</feature>
<comment type="caution">
    <text evidence="2">The sequence shown here is derived from an EMBL/GenBank/DDBJ whole genome shotgun (WGS) entry which is preliminary data.</text>
</comment>
<feature type="region of interest" description="Disordered" evidence="1">
    <location>
        <begin position="61"/>
        <end position="177"/>
    </location>
</feature>